<dbReference type="EMBL" id="RBXB01000001">
    <property type="protein sequence ID" value="RKT00815.1"/>
    <property type="molecule type" value="Genomic_DNA"/>
</dbReference>
<dbReference type="RefSeq" id="WP_121459778.1">
    <property type="nucleotide sequence ID" value="NZ_RBXB01000001.1"/>
</dbReference>
<sequence>MKKTLIIFALAFSHFFNMYGQEDKFDKLFDKYQEVEGVTSIKIAKPMFGMLSSLNIDDSQLDQIKPFLSKINGLKVLITESPEDANSADALKVQSNLSQLSKDISSYLKNLNYSEIMTVNNSGAKIKFLSSKAIDGMVDDLLLSINAGGGENILVKLDGKLSMDDVNKIINSSETKNNPTSNTRSNLTSENTSSYLSGESRNVGEFSGIQVSTGVSVVFKQESPTNVKVIADADKLQYVITKVESGVLKVYVDNKGTKNLKFKNLSVNVSSPKMNNIKISSGSSFTTVNSVNENDLVLDASSGGIIKGKFNISRNTRVEATSGAVVKANMNVKDIVVKGSSGSNTTIEGQAGTAVFDINSGALCKADQLKVNNAEAESTSGGNLSVNVVDKFKAKASSGGVIKYKGNPEIDSDISKVSGGSLKPIN</sequence>
<dbReference type="Gene3D" id="2.160.20.120">
    <property type="match status" value="1"/>
</dbReference>
<dbReference type="OrthoDB" id="1237646at2"/>
<evidence type="ECO:0000259" key="2">
    <source>
        <dbReference type="Pfam" id="PF10988"/>
    </source>
</evidence>
<dbReference type="InterPro" id="IPR021255">
    <property type="entry name" value="DUF2807"/>
</dbReference>
<evidence type="ECO:0000313" key="3">
    <source>
        <dbReference type="EMBL" id="RKT00815.1"/>
    </source>
</evidence>
<evidence type="ECO:0000256" key="1">
    <source>
        <dbReference type="SAM" id="MobiDB-lite"/>
    </source>
</evidence>
<dbReference type="AlphaFoldDB" id="A0A495SM78"/>
<accession>A0A495SM78</accession>
<name>A0A495SM78_9FLAO</name>
<keyword evidence="4" id="KW-1185">Reference proteome</keyword>
<dbReference type="Proteomes" id="UP000272428">
    <property type="component" value="Unassembled WGS sequence"/>
</dbReference>
<organism evidence="3 4">
    <name type="scientific">Chryseobacterium defluvii</name>
    <dbReference type="NCBI Taxonomy" id="160396"/>
    <lineage>
        <taxon>Bacteria</taxon>
        <taxon>Pseudomonadati</taxon>
        <taxon>Bacteroidota</taxon>
        <taxon>Flavobacteriia</taxon>
        <taxon>Flavobacteriales</taxon>
        <taxon>Weeksellaceae</taxon>
        <taxon>Chryseobacterium group</taxon>
        <taxon>Chryseobacterium</taxon>
    </lineage>
</organism>
<comment type="caution">
    <text evidence="3">The sequence shown here is derived from an EMBL/GenBank/DDBJ whole genome shotgun (WGS) entry which is preliminary data.</text>
</comment>
<feature type="domain" description="Putative auto-transporter adhesin head GIN" evidence="2">
    <location>
        <begin position="205"/>
        <end position="408"/>
    </location>
</feature>
<dbReference type="InterPro" id="IPR025348">
    <property type="entry name" value="DUF4252"/>
</dbReference>
<gene>
    <name evidence="3" type="ORF">BCF58_0016</name>
</gene>
<evidence type="ECO:0000313" key="4">
    <source>
        <dbReference type="Proteomes" id="UP000272428"/>
    </source>
</evidence>
<proteinExistence type="predicted"/>
<feature type="region of interest" description="Disordered" evidence="1">
    <location>
        <begin position="171"/>
        <end position="199"/>
    </location>
</feature>
<reference evidence="3 4" key="1">
    <citation type="submission" date="2018-10" db="EMBL/GenBank/DDBJ databases">
        <title>Genomic Encyclopedia of Archaeal and Bacterial Type Strains, Phase II (KMG-II): from individual species to whole genera.</title>
        <authorList>
            <person name="Goeker M."/>
        </authorList>
    </citation>
    <scope>NUCLEOTIDE SEQUENCE [LARGE SCALE GENOMIC DNA]</scope>
    <source>
        <strain evidence="3 4">DSM 14219</strain>
    </source>
</reference>
<protein>
    <submittedName>
        <fullName evidence="3">Putative autotransporter adhesin-like protein</fullName>
    </submittedName>
</protein>
<dbReference type="Pfam" id="PF14060">
    <property type="entry name" value="DUF4252"/>
    <property type="match status" value="1"/>
</dbReference>
<dbReference type="Pfam" id="PF10988">
    <property type="entry name" value="DUF2807"/>
    <property type="match status" value="1"/>
</dbReference>